<accession>C5KXG6</accession>
<dbReference type="Proteomes" id="UP000007800">
    <property type="component" value="Unassembled WGS sequence"/>
</dbReference>
<protein>
    <submittedName>
        <fullName evidence="2">Uncharacterized protein</fullName>
    </submittedName>
</protein>
<feature type="transmembrane region" description="Helical" evidence="1">
    <location>
        <begin position="68"/>
        <end position="88"/>
    </location>
</feature>
<evidence type="ECO:0000313" key="3">
    <source>
        <dbReference type="Proteomes" id="UP000007800"/>
    </source>
</evidence>
<evidence type="ECO:0000313" key="2">
    <source>
        <dbReference type="EMBL" id="EER10690.1"/>
    </source>
</evidence>
<dbReference type="EMBL" id="GG677256">
    <property type="protein sequence ID" value="EER10690.1"/>
    <property type="molecule type" value="Genomic_DNA"/>
</dbReference>
<keyword evidence="1" id="KW-0812">Transmembrane</keyword>
<gene>
    <name evidence="2" type="ORF">Pmar_PMAR000725</name>
</gene>
<keyword evidence="1" id="KW-0472">Membrane</keyword>
<keyword evidence="1" id="KW-1133">Transmembrane helix</keyword>
<dbReference type="InParanoid" id="C5KXG6"/>
<dbReference type="RefSeq" id="XP_002778895.1">
    <property type="nucleotide sequence ID" value="XM_002778849.1"/>
</dbReference>
<feature type="transmembrane region" description="Helical" evidence="1">
    <location>
        <begin position="28"/>
        <end position="48"/>
    </location>
</feature>
<organism evidence="3">
    <name type="scientific">Perkinsus marinus (strain ATCC 50983 / TXsc)</name>
    <dbReference type="NCBI Taxonomy" id="423536"/>
    <lineage>
        <taxon>Eukaryota</taxon>
        <taxon>Sar</taxon>
        <taxon>Alveolata</taxon>
        <taxon>Perkinsozoa</taxon>
        <taxon>Perkinsea</taxon>
        <taxon>Perkinsida</taxon>
        <taxon>Perkinsidae</taxon>
        <taxon>Perkinsus</taxon>
    </lineage>
</organism>
<dbReference type="AlphaFoldDB" id="C5KXG6"/>
<name>C5KXG6_PERM5</name>
<keyword evidence="3" id="KW-1185">Reference proteome</keyword>
<reference evidence="2 3" key="1">
    <citation type="submission" date="2008-07" db="EMBL/GenBank/DDBJ databases">
        <authorList>
            <person name="El-Sayed N."/>
            <person name="Caler E."/>
            <person name="Inman J."/>
            <person name="Amedeo P."/>
            <person name="Hass B."/>
            <person name="Wortman J."/>
        </authorList>
    </citation>
    <scope>NUCLEOTIDE SEQUENCE [LARGE SCALE GENOMIC DNA]</scope>
    <source>
        <strain evidence="3">ATCC 50983 / TXsc</strain>
    </source>
</reference>
<evidence type="ECO:0000256" key="1">
    <source>
        <dbReference type="SAM" id="Phobius"/>
    </source>
</evidence>
<proteinExistence type="predicted"/>
<dbReference type="GeneID" id="9055518"/>
<sequence length="119" mass="12931">MTSMVGTQTSCLIHPVSGAGGGGSSSCVLFLCIPFMALLFHEHSPFAALPIGVRRHSRQTFPCHRDGLMLLLVVVLLCSLSLPSNLYANNTVERGCGRSFVEMLIRRHHASLVRTVLAR</sequence>